<dbReference type="Proteomes" id="UP000784880">
    <property type="component" value="Unassembled WGS sequence"/>
</dbReference>
<proteinExistence type="predicted"/>
<reference evidence="4 5" key="1">
    <citation type="submission" date="2021-06" db="EMBL/GenBank/DDBJ databases">
        <title>Bacillus sp. RD4P76, an endophyte from a halophyte.</title>
        <authorList>
            <person name="Sun J.-Q."/>
        </authorList>
    </citation>
    <scope>NUCLEOTIDE SEQUENCE [LARGE SCALE GENOMIC DNA]</scope>
    <source>
        <strain evidence="4 5">CGMCC 1.15917</strain>
    </source>
</reference>
<dbReference type="Pfam" id="PF17853">
    <property type="entry name" value="GGDEF_2"/>
    <property type="match status" value="1"/>
</dbReference>
<dbReference type="Pfam" id="PF13556">
    <property type="entry name" value="HTH_30"/>
    <property type="match status" value="1"/>
</dbReference>
<organism evidence="4 5">
    <name type="scientific">Evansella tamaricis</name>
    <dbReference type="NCBI Taxonomy" id="2069301"/>
    <lineage>
        <taxon>Bacteria</taxon>
        <taxon>Bacillati</taxon>
        <taxon>Bacillota</taxon>
        <taxon>Bacilli</taxon>
        <taxon>Bacillales</taxon>
        <taxon>Bacillaceae</taxon>
        <taxon>Evansella</taxon>
    </lineage>
</organism>
<dbReference type="InterPro" id="IPR025736">
    <property type="entry name" value="PucR_C-HTH_dom"/>
</dbReference>
<evidence type="ECO:0000313" key="5">
    <source>
        <dbReference type="Proteomes" id="UP000784880"/>
    </source>
</evidence>
<feature type="domain" description="Purine catabolism PurC-like" evidence="1">
    <location>
        <begin position="9"/>
        <end position="128"/>
    </location>
</feature>
<dbReference type="PANTHER" id="PTHR33744">
    <property type="entry name" value="CARBOHYDRATE DIACID REGULATOR"/>
    <property type="match status" value="1"/>
</dbReference>
<dbReference type="RefSeq" id="WP_217066184.1">
    <property type="nucleotide sequence ID" value="NZ_JAHQCS010000091.1"/>
</dbReference>
<dbReference type="EMBL" id="JAHQCS010000091">
    <property type="protein sequence ID" value="MBU9712025.1"/>
    <property type="molecule type" value="Genomic_DNA"/>
</dbReference>
<accession>A0ABS6JHR6</accession>
<gene>
    <name evidence="4" type="ORF">KS419_09765</name>
</gene>
<dbReference type="InterPro" id="IPR012914">
    <property type="entry name" value="PucR_dom"/>
</dbReference>
<feature type="domain" description="CdaR GGDEF-like" evidence="3">
    <location>
        <begin position="325"/>
        <end position="407"/>
    </location>
</feature>
<evidence type="ECO:0000259" key="2">
    <source>
        <dbReference type="Pfam" id="PF13556"/>
    </source>
</evidence>
<comment type="caution">
    <text evidence="4">The sequence shown here is derived from an EMBL/GenBank/DDBJ whole genome shotgun (WGS) entry which is preliminary data.</text>
</comment>
<evidence type="ECO:0000259" key="1">
    <source>
        <dbReference type="Pfam" id="PF07905"/>
    </source>
</evidence>
<feature type="domain" description="PucR C-terminal helix-turn-helix" evidence="2">
    <location>
        <begin position="462"/>
        <end position="518"/>
    </location>
</feature>
<keyword evidence="5" id="KW-1185">Reference proteome</keyword>
<dbReference type="InterPro" id="IPR051448">
    <property type="entry name" value="CdaR-like_regulators"/>
</dbReference>
<sequence length="538" mass="62873">MKTLISLEEVLKRKYFDKSEVITGKDKLKHQQVKWVHVVEITEISNLLNGRELILTTGLGWKSNTNLFLSFVNQLIECNTTGLCIEMGTNTTHIPQEVIALAEKHHFPIILFHEIVPFVEITQDIHSILINKQYELISNLESYSQLLNKKLLEIDSHQEILAYMQEHLDIQVVTIFDEKRMEFIPNLTYKERNELLEKIHQADRVGDTTIAKQPVMILGKQFAQLAIHSKNKDITEFETLILDRTVTALAQHLLRDLYVKEKKMSKESEWLSNWLDGNYNENFLNEHLSFNDPVLSIQGGVVCICKRNTNAHSGEIDGTYFKLLFRTVLERYGFHLFSTEIHDQNIFILVDKRSCENWKERMIAAFKRLKNDSSGRINLSTITIGVGKYVLSLNEMHKSYQSAKETLVLQETLNKENKSYFYDDLHLFRIISLTKKHSNLVEIVNDYLEPVIEYDRKYNGDLLLTLKTYLACNGSKQETAKKLYIVRQTLYHRIEKLENLLGYNFMSFERRVAIEFMLVAYDYLTTSKKNKLLQFNNI</sequence>
<name>A0ABS6JHR6_9BACI</name>
<dbReference type="Pfam" id="PF07905">
    <property type="entry name" value="PucR"/>
    <property type="match status" value="1"/>
</dbReference>
<protein>
    <submittedName>
        <fullName evidence="4">PucR family transcriptional regulator ligand-binding domain-containing protein</fullName>
    </submittedName>
</protein>
<evidence type="ECO:0000259" key="3">
    <source>
        <dbReference type="Pfam" id="PF17853"/>
    </source>
</evidence>
<dbReference type="InterPro" id="IPR041522">
    <property type="entry name" value="CdaR_GGDEF"/>
</dbReference>
<evidence type="ECO:0000313" key="4">
    <source>
        <dbReference type="EMBL" id="MBU9712025.1"/>
    </source>
</evidence>